<dbReference type="Gene3D" id="6.10.140.2220">
    <property type="match status" value="2"/>
</dbReference>
<dbReference type="InterPro" id="IPR002893">
    <property type="entry name" value="Znf_MYND"/>
</dbReference>
<feature type="region of interest" description="Disordered" evidence="5">
    <location>
        <begin position="25"/>
        <end position="48"/>
    </location>
</feature>
<keyword evidence="2 4" id="KW-0863">Zinc-finger</keyword>
<dbReference type="Proteomes" id="UP000714618">
    <property type="component" value="Unassembled WGS sequence"/>
</dbReference>
<keyword evidence="3" id="KW-0862">Zinc</keyword>
<dbReference type="EMBL" id="CAIJEO010000002">
    <property type="protein sequence ID" value="CAD0086412.1"/>
    <property type="molecule type" value="Genomic_DNA"/>
</dbReference>
<evidence type="ECO:0000313" key="7">
    <source>
        <dbReference type="EMBL" id="CAD0086412.1"/>
    </source>
</evidence>
<evidence type="ECO:0000256" key="1">
    <source>
        <dbReference type="ARBA" id="ARBA00022723"/>
    </source>
</evidence>
<dbReference type="Pfam" id="PF01753">
    <property type="entry name" value="zf-MYND"/>
    <property type="match status" value="2"/>
</dbReference>
<proteinExistence type="predicted"/>
<evidence type="ECO:0000259" key="6">
    <source>
        <dbReference type="PROSITE" id="PS50865"/>
    </source>
</evidence>
<evidence type="ECO:0000256" key="2">
    <source>
        <dbReference type="ARBA" id="ARBA00022771"/>
    </source>
</evidence>
<sequence>MLDDSADLNRVKEKILADRARYSFPKTEKKNASDKDSDAGDNTEDDHIHMSLYNSSHPELILTYQKCRLPPEGEVRFGKALRDYRNGVPYPFNSKGLQLTAETGNPFYKESEIFWMRLEEVPAGEEITQENTTIERVYGDFNQPVDVCGNCGTKLYCGKTCQKVHTPKHSCLCPGFRKAHEEQPADACGNCGAKQTKDGSALKRCARCKNRNYCSVECQKEHYHAHVSKCKTEAEETKEKENGRRVMGLNVLQTW</sequence>
<evidence type="ECO:0000256" key="3">
    <source>
        <dbReference type="ARBA" id="ARBA00022833"/>
    </source>
</evidence>
<organism evidence="7 8">
    <name type="scientific">Aureobasidium mustum</name>
    <dbReference type="NCBI Taxonomy" id="2773714"/>
    <lineage>
        <taxon>Eukaryota</taxon>
        <taxon>Fungi</taxon>
        <taxon>Dikarya</taxon>
        <taxon>Ascomycota</taxon>
        <taxon>Pezizomycotina</taxon>
        <taxon>Dothideomycetes</taxon>
        <taxon>Dothideomycetidae</taxon>
        <taxon>Dothideales</taxon>
        <taxon>Saccotheciaceae</taxon>
        <taxon>Aureobasidium</taxon>
    </lineage>
</organism>
<keyword evidence="8" id="KW-1185">Reference proteome</keyword>
<reference evidence="7" key="1">
    <citation type="submission" date="2020-06" db="EMBL/GenBank/DDBJ databases">
        <authorList>
            <person name="Onetto C."/>
        </authorList>
    </citation>
    <scope>NUCLEOTIDE SEQUENCE</scope>
</reference>
<dbReference type="PROSITE" id="PS50865">
    <property type="entry name" value="ZF_MYND_2"/>
    <property type="match status" value="1"/>
</dbReference>
<accession>A0A9N8P948</accession>
<dbReference type="AlphaFoldDB" id="A0A9N8P948"/>
<evidence type="ECO:0000313" key="8">
    <source>
        <dbReference type="Proteomes" id="UP000714618"/>
    </source>
</evidence>
<feature type="domain" description="MYND-type" evidence="6">
    <location>
        <begin position="188"/>
        <end position="230"/>
    </location>
</feature>
<dbReference type="GO" id="GO:0008270">
    <property type="term" value="F:zinc ion binding"/>
    <property type="evidence" value="ECO:0007669"/>
    <property type="project" value="UniProtKB-KW"/>
</dbReference>
<dbReference type="SUPFAM" id="SSF144232">
    <property type="entry name" value="HIT/MYND zinc finger-like"/>
    <property type="match status" value="2"/>
</dbReference>
<evidence type="ECO:0000256" key="4">
    <source>
        <dbReference type="PROSITE-ProRule" id="PRU00134"/>
    </source>
</evidence>
<keyword evidence="1" id="KW-0479">Metal-binding</keyword>
<evidence type="ECO:0000256" key="5">
    <source>
        <dbReference type="SAM" id="MobiDB-lite"/>
    </source>
</evidence>
<dbReference type="OrthoDB" id="341421at2759"/>
<dbReference type="PROSITE" id="PS01360">
    <property type="entry name" value="ZF_MYND_1"/>
    <property type="match status" value="1"/>
</dbReference>
<name>A0A9N8P948_9PEZI</name>
<protein>
    <recommendedName>
        <fullName evidence="6">MYND-type domain-containing protein</fullName>
    </recommendedName>
</protein>
<gene>
    <name evidence="7" type="ORF">AWRI4233_LOCUS872</name>
</gene>
<comment type="caution">
    <text evidence="7">The sequence shown here is derived from an EMBL/GenBank/DDBJ whole genome shotgun (WGS) entry which is preliminary data.</text>
</comment>
<feature type="compositionally biased region" description="Basic and acidic residues" evidence="5">
    <location>
        <begin position="25"/>
        <end position="38"/>
    </location>
</feature>